<proteinExistence type="predicted"/>
<dbReference type="Proteomes" id="UP000183918">
    <property type="component" value="Unassembled WGS sequence"/>
</dbReference>
<dbReference type="STRING" id="1122142.SAMN02910414_01583"/>
<evidence type="ECO:0000313" key="1">
    <source>
        <dbReference type="EMBL" id="SDY44997.1"/>
    </source>
</evidence>
<dbReference type="RefSeq" id="WP_074717840.1">
    <property type="nucleotide sequence ID" value="NZ_FNPG01000018.1"/>
</dbReference>
<gene>
    <name evidence="1" type="ORF">SAMN02910414_01583</name>
</gene>
<dbReference type="AlphaFoldDB" id="A0A1H3JYH2"/>
<name>A0A1H3JYH2_9FIRM</name>
<dbReference type="OrthoDB" id="1690725at2"/>
<evidence type="ECO:0000313" key="2">
    <source>
        <dbReference type="Proteomes" id="UP000183918"/>
    </source>
</evidence>
<sequence length="103" mass="11875">MRVQFSVNDEELKRLESYAKEAGYPDISSYCKDEVLRLRTYAELWNKVTTKISEMEKGKTFALRDLIDTPPSNLGVKLYNHQVELGIEVNDKDRTGANTFTKL</sequence>
<keyword evidence="2" id="KW-1185">Reference proteome</keyword>
<accession>A0A1H3JYH2</accession>
<organism evidence="1 2">
    <name type="scientific">Lachnobacterium bovis DSM 14045</name>
    <dbReference type="NCBI Taxonomy" id="1122142"/>
    <lineage>
        <taxon>Bacteria</taxon>
        <taxon>Bacillati</taxon>
        <taxon>Bacillota</taxon>
        <taxon>Clostridia</taxon>
        <taxon>Lachnospirales</taxon>
        <taxon>Lachnospiraceae</taxon>
        <taxon>Lachnobacterium</taxon>
    </lineage>
</organism>
<reference evidence="1 2" key="1">
    <citation type="submission" date="2016-10" db="EMBL/GenBank/DDBJ databases">
        <authorList>
            <person name="de Groot N.N."/>
        </authorList>
    </citation>
    <scope>NUCLEOTIDE SEQUENCE [LARGE SCALE GENOMIC DNA]</scope>
    <source>
        <strain evidence="1 2">DSM 14045</strain>
    </source>
</reference>
<protein>
    <submittedName>
        <fullName evidence="1">Uncharacterized protein</fullName>
    </submittedName>
</protein>
<dbReference type="EMBL" id="FNPG01000018">
    <property type="protein sequence ID" value="SDY44997.1"/>
    <property type="molecule type" value="Genomic_DNA"/>
</dbReference>